<gene>
    <name evidence="2" type="ORF">C6Y53_10925</name>
</gene>
<proteinExistence type="predicted"/>
<dbReference type="AlphaFoldDB" id="A0A2S0MQL6"/>
<dbReference type="Proteomes" id="UP000237655">
    <property type="component" value="Chromosome"/>
</dbReference>
<organism evidence="2 3">
    <name type="scientific">Pukyongiella litopenaei</name>
    <dbReference type="NCBI Taxonomy" id="2605946"/>
    <lineage>
        <taxon>Bacteria</taxon>
        <taxon>Pseudomonadati</taxon>
        <taxon>Pseudomonadota</taxon>
        <taxon>Alphaproteobacteria</taxon>
        <taxon>Rhodobacterales</taxon>
        <taxon>Paracoccaceae</taxon>
        <taxon>Pukyongiella</taxon>
    </lineage>
</organism>
<feature type="region of interest" description="Disordered" evidence="1">
    <location>
        <begin position="106"/>
        <end position="127"/>
    </location>
</feature>
<evidence type="ECO:0000313" key="2">
    <source>
        <dbReference type="EMBL" id="AVO38168.1"/>
    </source>
</evidence>
<evidence type="ECO:0000256" key="1">
    <source>
        <dbReference type="SAM" id="MobiDB-lite"/>
    </source>
</evidence>
<protein>
    <submittedName>
        <fullName evidence="2">Uncharacterized protein</fullName>
    </submittedName>
</protein>
<sequence length="127" mass="13923">MTIAARAIADRKTIGRLLYGFATHRKSFGLPNMISITARQCFARQCHERGGCAACRAGGASCVATGQRCTGADNRAVFPAARRAFCRRRTAPMRPRGAWVEPFRLCPSRPADPLPRQTAAPGRHRTR</sequence>
<reference evidence="3" key="1">
    <citation type="submission" date="2018-03" db="EMBL/GenBank/DDBJ databases">
        <title>Genomic analysis of the strain SH-1 isolated from shrimp intestine.</title>
        <authorList>
            <person name="Kim Y.-S."/>
            <person name="Kim S.-E."/>
            <person name="Kim K.-H."/>
        </authorList>
    </citation>
    <scope>NUCLEOTIDE SEQUENCE [LARGE SCALE GENOMIC DNA]</scope>
    <source>
        <strain evidence="3">SH-1</strain>
    </source>
</reference>
<accession>A0A2S0MQL6</accession>
<name>A0A2S0MQL6_9RHOB</name>
<keyword evidence="3" id="KW-1185">Reference proteome</keyword>
<evidence type="ECO:0000313" key="3">
    <source>
        <dbReference type="Proteomes" id="UP000237655"/>
    </source>
</evidence>
<dbReference type="KEGG" id="thas:C6Y53_10925"/>
<dbReference type="EMBL" id="CP027665">
    <property type="protein sequence ID" value="AVO38168.1"/>
    <property type="molecule type" value="Genomic_DNA"/>
</dbReference>